<dbReference type="AlphaFoldDB" id="A0A0L8FPI8"/>
<reference evidence="1" key="1">
    <citation type="submission" date="2015-07" db="EMBL/GenBank/DDBJ databases">
        <title>MeaNS - Measles Nucleotide Surveillance Program.</title>
        <authorList>
            <person name="Tran T."/>
            <person name="Druce J."/>
        </authorList>
    </citation>
    <scope>NUCLEOTIDE SEQUENCE</scope>
    <source>
        <strain evidence="1">UCB-OBI-ISO-001</strain>
        <tissue evidence="1">Gonad</tissue>
    </source>
</reference>
<gene>
    <name evidence="1" type="ORF">OCBIM_22011866mg</name>
</gene>
<accession>A0A0L8FPI8</accession>
<organism evidence="1">
    <name type="scientific">Octopus bimaculoides</name>
    <name type="common">California two-spotted octopus</name>
    <dbReference type="NCBI Taxonomy" id="37653"/>
    <lineage>
        <taxon>Eukaryota</taxon>
        <taxon>Metazoa</taxon>
        <taxon>Spiralia</taxon>
        <taxon>Lophotrochozoa</taxon>
        <taxon>Mollusca</taxon>
        <taxon>Cephalopoda</taxon>
        <taxon>Coleoidea</taxon>
        <taxon>Octopodiformes</taxon>
        <taxon>Octopoda</taxon>
        <taxon>Incirrata</taxon>
        <taxon>Octopodidae</taxon>
        <taxon>Octopus</taxon>
    </lineage>
</organism>
<protein>
    <submittedName>
        <fullName evidence="1">Uncharacterized protein</fullName>
    </submittedName>
</protein>
<name>A0A0L8FPI8_OCTBM</name>
<proteinExistence type="predicted"/>
<evidence type="ECO:0000313" key="1">
    <source>
        <dbReference type="EMBL" id="KOF66592.1"/>
    </source>
</evidence>
<dbReference type="EMBL" id="KQ427941">
    <property type="protein sequence ID" value="KOF66592.1"/>
    <property type="molecule type" value="Genomic_DNA"/>
</dbReference>
<sequence length="105" mass="12280">MHTQTHVCVFIHTCREIECYHISIVNPFRLWHMVIGKYATVTHYIKFIVPPHLSQNIYVHMNECVCVFIHSKLILYTLSLLLQPQIQDNCSDILVSNSHIISSNF</sequence>